<evidence type="ECO:0000313" key="10">
    <source>
        <dbReference type="EMBL" id="ERJ12802.1"/>
    </source>
</evidence>
<evidence type="ECO:0000256" key="4">
    <source>
        <dbReference type="ARBA" id="ARBA00022777"/>
    </source>
</evidence>
<keyword evidence="4 8" id="KW-0418">Kinase</keyword>
<dbReference type="GO" id="GO:0015949">
    <property type="term" value="P:nucleobase-containing small molecule interconversion"/>
    <property type="evidence" value="ECO:0007669"/>
    <property type="project" value="TreeGrafter"/>
</dbReference>
<comment type="catalytic activity">
    <reaction evidence="7 8">
        <text>CMP + ATP = CDP + ADP</text>
        <dbReference type="Rhea" id="RHEA:11600"/>
        <dbReference type="ChEBI" id="CHEBI:30616"/>
        <dbReference type="ChEBI" id="CHEBI:58069"/>
        <dbReference type="ChEBI" id="CHEBI:60377"/>
        <dbReference type="ChEBI" id="CHEBI:456216"/>
        <dbReference type="EC" id="2.7.4.25"/>
    </reaction>
</comment>
<evidence type="ECO:0000256" key="2">
    <source>
        <dbReference type="ARBA" id="ARBA00022679"/>
    </source>
</evidence>
<reference evidence="10 11" key="1">
    <citation type="journal article" date="2011" name="J. Bacteriol.">
        <title>Genome sequence of Haloplasma contractile, an unusual contractile bacterium from a deep-sea anoxic brine lake.</title>
        <authorList>
            <person name="Antunes A."/>
            <person name="Alam I."/>
            <person name="El Dorry H."/>
            <person name="Siam R."/>
            <person name="Robertson A."/>
            <person name="Bajic V.B."/>
            <person name="Stingl U."/>
        </authorList>
    </citation>
    <scope>NUCLEOTIDE SEQUENCE [LARGE SCALE GENOMIC DNA]</scope>
    <source>
        <strain evidence="10 11">SSD-17B</strain>
    </source>
</reference>
<dbReference type="EC" id="2.7.4.25" evidence="8"/>
<keyword evidence="2 8" id="KW-0808">Transferase</keyword>
<dbReference type="GO" id="GO:0005829">
    <property type="term" value="C:cytosol"/>
    <property type="evidence" value="ECO:0007669"/>
    <property type="project" value="TreeGrafter"/>
</dbReference>
<dbReference type="InterPro" id="IPR011994">
    <property type="entry name" value="Cytidylate_kinase_dom"/>
</dbReference>
<dbReference type="PANTHER" id="PTHR21299:SF2">
    <property type="entry name" value="CYTIDYLATE KINASE"/>
    <property type="match status" value="1"/>
</dbReference>
<keyword evidence="8" id="KW-0963">Cytoplasm</keyword>
<dbReference type="Pfam" id="PF02224">
    <property type="entry name" value="Cytidylate_kin"/>
    <property type="match status" value="1"/>
</dbReference>
<evidence type="ECO:0000256" key="7">
    <source>
        <dbReference type="ARBA" id="ARBA00048478"/>
    </source>
</evidence>
<keyword evidence="3 8" id="KW-0547">Nucleotide-binding</keyword>
<dbReference type="InterPro" id="IPR003136">
    <property type="entry name" value="Cytidylate_kin"/>
</dbReference>
<evidence type="ECO:0000256" key="3">
    <source>
        <dbReference type="ARBA" id="ARBA00022741"/>
    </source>
</evidence>
<dbReference type="NCBIfam" id="TIGR00017">
    <property type="entry name" value="cmk"/>
    <property type="match status" value="1"/>
</dbReference>
<dbReference type="InParanoid" id="F7PVN0"/>
<feature type="binding site" evidence="8">
    <location>
        <begin position="11"/>
        <end position="19"/>
    </location>
    <ligand>
        <name>ATP</name>
        <dbReference type="ChEBI" id="CHEBI:30616"/>
    </ligand>
</feature>
<dbReference type="GO" id="GO:0005524">
    <property type="term" value="F:ATP binding"/>
    <property type="evidence" value="ECO:0007669"/>
    <property type="project" value="UniProtKB-UniRule"/>
</dbReference>
<gene>
    <name evidence="8 10" type="primary">cmk</name>
    <name evidence="10" type="ORF">HLPCO_001142</name>
</gene>
<dbReference type="eggNOG" id="COG0283">
    <property type="taxonomic scope" value="Bacteria"/>
</dbReference>
<name>F7PVN0_9MOLU</name>
<sequence>MEKNISIAVDGPAGAGKSTISKLLAKQLEFIYIDTGAMYRAITYKALKLGIDTQDETMYEFIDDTSITLTKDNRVLVDEHEVTEEIRSTEISNNVSIVSSIKTVREKLVSLQRNIAEKNHVVMDGRDIGTNVLPNADVKFYLNASVDVRAKRRYLENSKKGIESNFEQIKQDIIKRDYLDSTRELNPLRKADDAIEVDTSALSIDEVVNKLIVIIKRKVEQ</sequence>
<comment type="similarity">
    <text evidence="1 8">Belongs to the cytidylate kinase family. Type 1 subfamily.</text>
</comment>
<organism evidence="10 11">
    <name type="scientific">Haloplasma contractile SSD-17B</name>
    <dbReference type="NCBI Taxonomy" id="1033810"/>
    <lineage>
        <taxon>Bacteria</taxon>
        <taxon>Bacillati</taxon>
        <taxon>Mycoplasmatota</taxon>
        <taxon>Mollicutes</taxon>
        <taxon>Haloplasmatales</taxon>
        <taxon>Haloplasmataceae</taxon>
        <taxon>Haloplasma</taxon>
    </lineage>
</organism>
<dbReference type="OrthoDB" id="9807434at2"/>
<dbReference type="CDD" id="cd02020">
    <property type="entry name" value="CMPK"/>
    <property type="match status" value="1"/>
</dbReference>
<dbReference type="AlphaFoldDB" id="F7PVN0"/>
<keyword evidence="5 8" id="KW-0067">ATP-binding</keyword>
<dbReference type="InterPro" id="IPR027417">
    <property type="entry name" value="P-loop_NTPase"/>
</dbReference>
<keyword evidence="11" id="KW-1185">Reference proteome</keyword>
<evidence type="ECO:0000259" key="9">
    <source>
        <dbReference type="Pfam" id="PF02224"/>
    </source>
</evidence>
<dbReference type="GO" id="GO:0036430">
    <property type="term" value="F:CMP kinase activity"/>
    <property type="evidence" value="ECO:0007669"/>
    <property type="project" value="RHEA"/>
</dbReference>
<evidence type="ECO:0000256" key="5">
    <source>
        <dbReference type="ARBA" id="ARBA00022840"/>
    </source>
</evidence>
<evidence type="ECO:0000256" key="1">
    <source>
        <dbReference type="ARBA" id="ARBA00009427"/>
    </source>
</evidence>
<reference evidence="10 11" key="2">
    <citation type="journal article" date="2013" name="PLoS ONE">
        <title>INDIGO - INtegrated Data Warehouse of MIcrobial GenOmes with Examples from the Red Sea Extremophiles.</title>
        <authorList>
            <person name="Alam I."/>
            <person name="Antunes A."/>
            <person name="Kamau A.A."/>
            <person name="Ba Alawi W."/>
            <person name="Kalkatawi M."/>
            <person name="Stingl U."/>
            <person name="Bajic V.B."/>
        </authorList>
    </citation>
    <scope>NUCLEOTIDE SEQUENCE [LARGE SCALE GENOMIC DNA]</scope>
    <source>
        <strain evidence="10 11">SSD-17B</strain>
    </source>
</reference>
<dbReference type="FunCoup" id="F7PVN0">
    <property type="interactions" value="233"/>
</dbReference>
<evidence type="ECO:0000256" key="6">
    <source>
        <dbReference type="ARBA" id="ARBA00047615"/>
    </source>
</evidence>
<dbReference type="STRING" id="1033810.HLPCO_001142"/>
<dbReference type="Proteomes" id="UP000005707">
    <property type="component" value="Unassembled WGS sequence"/>
</dbReference>
<dbReference type="RefSeq" id="WP_008825787.1">
    <property type="nucleotide sequence ID" value="NZ_AFNU02000003.1"/>
</dbReference>
<dbReference type="HAMAP" id="MF_00238">
    <property type="entry name" value="Cytidyl_kinase_type1"/>
    <property type="match status" value="1"/>
</dbReference>
<dbReference type="EMBL" id="AFNU02000003">
    <property type="protein sequence ID" value="ERJ12802.1"/>
    <property type="molecule type" value="Genomic_DNA"/>
</dbReference>
<comment type="caution">
    <text evidence="10">The sequence shown here is derived from an EMBL/GenBank/DDBJ whole genome shotgun (WGS) entry which is preliminary data.</text>
</comment>
<protein>
    <recommendedName>
        <fullName evidence="8">Cytidylate kinase</fullName>
        <shortName evidence="8">CK</shortName>
        <ecNumber evidence="8">2.7.4.25</ecNumber>
    </recommendedName>
    <alternativeName>
        <fullName evidence="8">Cytidine monophosphate kinase</fullName>
        <shortName evidence="8">CMP kinase</shortName>
    </alternativeName>
</protein>
<proteinExistence type="inferred from homology"/>
<dbReference type="GO" id="GO:0006220">
    <property type="term" value="P:pyrimidine nucleotide metabolic process"/>
    <property type="evidence" value="ECO:0007669"/>
    <property type="project" value="UniProtKB-UniRule"/>
</dbReference>
<dbReference type="SUPFAM" id="SSF52540">
    <property type="entry name" value="P-loop containing nucleoside triphosphate hydrolases"/>
    <property type="match status" value="1"/>
</dbReference>
<evidence type="ECO:0000313" key="11">
    <source>
        <dbReference type="Proteomes" id="UP000005707"/>
    </source>
</evidence>
<comment type="subcellular location">
    <subcellularLocation>
        <location evidence="8">Cytoplasm</location>
    </subcellularLocation>
</comment>
<accession>F7PVN0</accession>
<evidence type="ECO:0000256" key="8">
    <source>
        <dbReference type="HAMAP-Rule" id="MF_00238"/>
    </source>
</evidence>
<feature type="domain" description="Cytidylate kinase" evidence="9">
    <location>
        <begin position="7"/>
        <end position="216"/>
    </location>
</feature>
<dbReference type="PANTHER" id="PTHR21299">
    <property type="entry name" value="CYTIDYLATE KINASE/PANTOATE-BETA-ALANINE LIGASE"/>
    <property type="match status" value="1"/>
</dbReference>
<dbReference type="GO" id="GO:0036431">
    <property type="term" value="F:dCMP kinase activity"/>
    <property type="evidence" value="ECO:0007669"/>
    <property type="project" value="InterPro"/>
</dbReference>
<dbReference type="Gene3D" id="3.40.50.300">
    <property type="entry name" value="P-loop containing nucleotide triphosphate hydrolases"/>
    <property type="match status" value="1"/>
</dbReference>
<comment type="catalytic activity">
    <reaction evidence="6 8">
        <text>dCMP + ATP = dCDP + ADP</text>
        <dbReference type="Rhea" id="RHEA:25094"/>
        <dbReference type="ChEBI" id="CHEBI:30616"/>
        <dbReference type="ChEBI" id="CHEBI:57566"/>
        <dbReference type="ChEBI" id="CHEBI:58593"/>
        <dbReference type="ChEBI" id="CHEBI:456216"/>
        <dbReference type="EC" id="2.7.4.25"/>
    </reaction>
</comment>